<keyword evidence="9" id="KW-1185">Reference proteome</keyword>
<dbReference type="PANTHER" id="PTHR43214">
    <property type="entry name" value="TWO-COMPONENT RESPONSE REGULATOR"/>
    <property type="match status" value="1"/>
</dbReference>
<gene>
    <name evidence="8" type="ORF">EFY79_15995</name>
</gene>
<reference evidence="8 9" key="1">
    <citation type="submission" date="2018-11" db="EMBL/GenBank/DDBJ databases">
        <title>Draft genome sequence of Ferruginibacter sp. BO-59.</title>
        <authorList>
            <person name="Im W.T."/>
        </authorList>
    </citation>
    <scope>NUCLEOTIDE SEQUENCE [LARGE SCALE GENOMIC DNA]</scope>
    <source>
        <strain evidence="8 9">BO-59</strain>
    </source>
</reference>
<evidence type="ECO:0000256" key="5">
    <source>
        <dbReference type="PROSITE-ProRule" id="PRU00169"/>
    </source>
</evidence>
<dbReference type="Pfam" id="PF00196">
    <property type="entry name" value="GerE"/>
    <property type="match status" value="1"/>
</dbReference>
<evidence type="ECO:0000313" key="8">
    <source>
        <dbReference type="EMBL" id="RNI34201.1"/>
    </source>
</evidence>
<dbReference type="InterPro" id="IPR058245">
    <property type="entry name" value="NreC/VraR/RcsB-like_REC"/>
</dbReference>
<dbReference type="RefSeq" id="WP_123121742.1">
    <property type="nucleotide sequence ID" value="NZ_RJJR01000014.1"/>
</dbReference>
<dbReference type="InterPro" id="IPR039420">
    <property type="entry name" value="WalR-like"/>
</dbReference>
<dbReference type="CDD" id="cd06170">
    <property type="entry name" value="LuxR_C_like"/>
    <property type="match status" value="1"/>
</dbReference>
<dbReference type="Proteomes" id="UP000267223">
    <property type="component" value="Unassembled WGS sequence"/>
</dbReference>
<dbReference type="InterPro" id="IPR001789">
    <property type="entry name" value="Sig_transdc_resp-reg_receiver"/>
</dbReference>
<evidence type="ECO:0000313" key="9">
    <source>
        <dbReference type="Proteomes" id="UP000267223"/>
    </source>
</evidence>
<feature type="modified residue" description="4-aspartylphosphate" evidence="5">
    <location>
        <position position="58"/>
    </location>
</feature>
<proteinExistence type="predicted"/>
<evidence type="ECO:0000259" key="6">
    <source>
        <dbReference type="PROSITE" id="PS50043"/>
    </source>
</evidence>
<feature type="domain" description="HTH luxR-type" evidence="6">
    <location>
        <begin position="150"/>
        <end position="215"/>
    </location>
</feature>
<sequence length="218" mass="25054">MTPESIKVAIADDHQIFRKGVILSLRSYHNFNFILEAENGEELIKGIEKEQPDIVLMDLKMPVKDGIETTKYLNKHFPRVRILILTMFEDERFVGHLMESGANGYLLKSTEPAEIKQAIMDVMTTGFYLNNFVNRVLIKKNYAKQKFNPNLNSEIVVSDREKEVLSLVCMEYTAQEIAQKMTLSPRTVEAIKDRLMERFGVKNSVGLVFFAMKNSLID</sequence>
<evidence type="ECO:0000256" key="3">
    <source>
        <dbReference type="ARBA" id="ARBA00023125"/>
    </source>
</evidence>
<evidence type="ECO:0000256" key="2">
    <source>
        <dbReference type="ARBA" id="ARBA00023015"/>
    </source>
</evidence>
<protein>
    <submittedName>
        <fullName evidence="8">DNA-binding response regulator</fullName>
    </submittedName>
</protein>
<dbReference type="EMBL" id="RJJR01000014">
    <property type="protein sequence ID" value="RNI34201.1"/>
    <property type="molecule type" value="Genomic_DNA"/>
</dbReference>
<evidence type="ECO:0000256" key="1">
    <source>
        <dbReference type="ARBA" id="ARBA00022553"/>
    </source>
</evidence>
<keyword evidence="4" id="KW-0804">Transcription</keyword>
<dbReference type="SMART" id="SM00421">
    <property type="entry name" value="HTH_LUXR"/>
    <property type="match status" value="1"/>
</dbReference>
<dbReference type="SUPFAM" id="SSF52172">
    <property type="entry name" value="CheY-like"/>
    <property type="match status" value="1"/>
</dbReference>
<dbReference type="Pfam" id="PF00072">
    <property type="entry name" value="Response_reg"/>
    <property type="match status" value="1"/>
</dbReference>
<feature type="domain" description="Response regulatory" evidence="7">
    <location>
        <begin position="7"/>
        <end position="123"/>
    </location>
</feature>
<evidence type="ECO:0000256" key="4">
    <source>
        <dbReference type="ARBA" id="ARBA00023163"/>
    </source>
</evidence>
<keyword evidence="2" id="KW-0805">Transcription regulation</keyword>
<dbReference type="GO" id="GO:0003677">
    <property type="term" value="F:DNA binding"/>
    <property type="evidence" value="ECO:0007669"/>
    <property type="project" value="UniProtKB-KW"/>
</dbReference>
<comment type="caution">
    <text evidence="8">The sequence shown here is derived from an EMBL/GenBank/DDBJ whole genome shotgun (WGS) entry which is preliminary data.</text>
</comment>
<dbReference type="Gene3D" id="3.40.50.2300">
    <property type="match status" value="1"/>
</dbReference>
<dbReference type="InterPro" id="IPR011006">
    <property type="entry name" value="CheY-like_superfamily"/>
</dbReference>
<keyword evidence="1 5" id="KW-0597">Phosphoprotein</keyword>
<evidence type="ECO:0000259" key="7">
    <source>
        <dbReference type="PROSITE" id="PS50110"/>
    </source>
</evidence>
<keyword evidence="3 8" id="KW-0238">DNA-binding</keyword>
<dbReference type="OrthoDB" id="9797341at2"/>
<dbReference type="CDD" id="cd17535">
    <property type="entry name" value="REC_NarL-like"/>
    <property type="match status" value="1"/>
</dbReference>
<dbReference type="SUPFAM" id="SSF46894">
    <property type="entry name" value="C-terminal effector domain of the bipartite response regulators"/>
    <property type="match status" value="1"/>
</dbReference>
<name>A0A3M9N8X7_9BACT</name>
<accession>A0A3M9N8X7</accession>
<dbReference type="GO" id="GO:0000160">
    <property type="term" value="P:phosphorelay signal transduction system"/>
    <property type="evidence" value="ECO:0007669"/>
    <property type="project" value="InterPro"/>
</dbReference>
<dbReference type="InterPro" id="IPR016032">
    <property type="entry name" value="Sig_transdc_resp-reg_C-effctor"/>
</dbReference>
<dbReference type="InterPro" id="IPR000792">
    <property type="entry name" value="Tscrpt_reg_LuxR_C"/>
</dbReference>
<organism evidence="8 9">
    <name type="scientific">Hanamia caeni</name>
    <dbReference type="NCBI Taxonomy" id="2294116"/>
    <lineage>
        <taxon>Bacteria</taxon>
        <taxon>Pseudomonadati</taxon>
        <taxon>Bacteroidota</taxon>
        <taxon>Chitinophagia</taxon>
        <taxon>Chitinophagales</taxon>
        <taxon>Chitinophagaceae</taxon>
        <taxon>Hanamia</taxon>
    </lineage>
</organism>
<dbReference type="AlphaFoldDB" id="A0A3M9N8X7"/>
<dbReference type="PROSITE" id="PS50043">
    <property type="entry name" value="HTH_LUXR_2"/>
    <property type="match status" value="1"/>
</dbReference>
<dbReference type="SMART" id="SM00448">
    <property type="entry name" value="REC"/>
    <property type="match status" value="1"/>
</dbReference>
<dbReference type="PANTHER" id="PTHR43214:SF41">
    <property type="entry name" value="NITRATE_NITRITE RESPONSE REGULATOR PROTEIN NARP"/>
    <property type="match status" value="1"/>
</dbReference>
<dbReference type="GO" id="GO:0006355">
    <property type="term" value="P:regulation of DNA-templated transcription"/>
    <property type="evidence" value="ECO:0007669"/>
    <property type="project" value="InterPro"/>
</dbReference>
<dbReference type="PROSITE" id="PS50110">
    <property type="entry name" value="RESPONSE_REGULATORY"/>
    <property type="match status" value="1"/>
</dbReference>